<dbReference type="Pfam" id="PF00753">
    <property type="entry name" value="Lactamase_B"/>
    <property type="match status" value="1"/>
</dbReference>
<comment type="similarity">
    <text evidence="5">Belongs to the metallo-beta-lactamase superfamily. RNA-metabolizing metallo-beta-lactamase-like family. Bacterial RNase J subfamily.</text>
</comment>
<feature type="binding site" evidence="8">
    <location>
        <position position="88"/>
    </location>
    <ligand>
        <name>Zn(2+)</name>
        <dbReference type="ChEBI" id="CHEBI:29105"/>
        <label>1</label>
        <note>catalytic</note>
    </ligand>
</feature>
<evidence type="ECO:0000313" key="11">
    <source>
        <dbReference type="Proteomes" id="UP000176498"/>
    </source>
</evidence>
<dbReference type="AlphaFoldDB" id="A0A1G1XSE8"/>
<dbReference type="InterPro" id="IPR042173">
    <property type="entry name" value="RNase_J_2"/>
</dbReference>
<dbReference type="PIRSF" id="PIRSF004803">
    <property type="entry name" value="RnjA"/>
    <property type="match status" value="1"/>
</dbReference>
<dbReference type="CDD" id="cd07714">
    <property type="entry name" value="RNaseJ_MBL-fold"/>
    <property type="match status" value="1"/>
</dbReference>
<dbReference type="InterPro" id="IPR055132">
    <property type="entry name" value="RNase_J_b_CASP"/>
</dbReference>
<dbReference type="GO" id="GO:0004521">
    <property type="term" value="F:RNA endonuclease activity"/>
    <property type="evidence" value="ECO:0007669"/>
    <property type="project" value="UniProtKB-UniRule"/>
</dbReference>
<dbReference type="GO" id="GO:0003723">
    <property type="term" value="F:RNA binding"/>
    <property type="evidence" value="ECO:0007669"/>
    <property type="project" value="UniProtKB-UniRule"/>
</dbReference>
<evidence type="ECO:0000256" key="2">
    <source>
        <dbReference type="ARBA" id="ARBA00022722"/>
    </source>
</evidence>
<feature type="binding site" evidence="8">
    <location>
        <position position="61"/>
    </location>
    <ligand>
        <name>Ca(2+)</name>
        <dbReference type="ChEBI" id="CHEBI:29108"/>
    </ligand>
</feature>
<keyword evidence="1 5" id="KW-0963">Cytoplasm</keyword>
<dbReference type="HAMAP" id="MF_01491">
    <property type="entry name" value="RNase_J_bact"/>
    <property type="match status" value="1"/>
</dbReference>
<keyword evidence="5" id="KW-0255">Endonuclease</keyword>
<feature type="binding site" evidence="7">
    <location>
        <begin position="380"/>
        <end position="384"/>
    </location>
    <ligand>
        <name>substrate</name>
    </ligand>
</feature>
<keyword evidence="8" id="KW-0479">Metal-binding</keyword>
<dbReference type="Gene3D" id="3.40.50.10710">
    <property type="entry name" value="Metallo-hydrolase/oxidoreductase"/>
    <property type="match status" value="1"/>
</dbReference>
<feature type="binding site" evidence="8">
    <location>
        <position position="91"/>
    </location>
    <ligand>
        <name>Zn(2+)</name>
        <dbReference type="ChEBI" id="CHEBI:29105"/>
        <label>1</label>
        <note>catalytic</note>
    </ligand>
</feature>
<dbReference type="InterPro" id="IPR041636">
    <property type="entry name" value="RNase_J_C"/>
</dbReference>
<dbReference type="GO" id="GO:0006364">
    <property type="term" value="P:rRNA processing"/>
    <property type="evidence" value="ECO:0007669"/>
    <property type="project" value="UniProtKB-UniRule"/>
</dbReference>
<dbReference type="PANTHER" id="PTHR43694">
    <property type="entry name" value="RIBONUCLEASE J"/>
    <property type="match status" value="1"/>
</dbReference>
<protein>
    <recommendedName>
        <fullName evidence="5">Ribonuclease J</fullName>
        <shortName evidence="5">RNase J</shortName>
        <ecNumber evidence="5">3.1.-.-</ecNumber>
    </recommendedName>
</protein>
<evidence type="ECO:0000256" key="4">
    <source>
        <dbReference type="ARBA" id="ARBA00022884"/>
    </source>
</evidence>
<organism evidence="10 11">
    <name type="scientific">Candidatus Buchananbacteria bacterium RBG_13_36_9</name>
    <dbReference type="NCBI Taxonomy" id="1797530"/>
    <lineage>
        <taxon>Bacteria</taxon>
        <taxon>Candidatus Buchananiibacteriota</taxon>
    </lineage>
</organism>
<feature type="binding site" evidence="8">
    <location>
        <position position="63"/>
    </location>
    <ligand>
        <name>Ca(2+)</name>
        <dbReference type="ChEBI" id="CHEBI:29108"/>
    </ligand>
</feature>
<evidence type="ECO:0000259" key="9">
    <source>
        <dbReference type="SMART" id="SM00849"/>
    </source>
</evidence>
<comment type="function">
    <text evidence="5">An RNase that has 5'-3' exonuclease and possibly endonuclease activity. Involved in maturation of rRNA and in some organisms also mRNA maturation and/or decay.</text>
</comment>
<dbReference type="Gene3D" id="3.60.15.10">
    <property type="entry name" value="Ribonuclease Z/Hydroxyacylglutathione hydrolase-like"/>
    <property type="match status" value="1"/>
</dbReference>
<feature type="binding site" evidence="8">
    <location>
        <position position="460"/>
    </location>
    <ligand>
        <name>Ca(2+)</name>
        <dbReference type="ChEBI" id="CHEBI:29108"/>
    </ligand>
</feature>
<feature type="binding site" evidence="8">
    <location>
        <position position="177"/>
    </location>
    <ligand>
        <name>Zn(2+)</name>
        <dbReference type="ChEBI" id="CHEBI:29105"/>
        <label>1</label>
        <note>catalytic</note>
    </ligand>
</feature>
<keyword evidence="8" id="KW-0106">Calcium</keyword>
<dbReference type="InterPro" id="IPR001279">
    <property type="entry name" value="Metallo-B-lactamas"/>
</dbReference>
<comment type="cofactor">
    <cofactor evidence="8">
        <name>Ca(2+)</name>
        <dbReference type="ChEBI" id="CHEBI:29108"/>
    </cofactor>
    <text evidence="8">Binds 1 Ca(2+) cation per subunit. Seen in 1 crystal structure, it is not clear if it is physiologically important.</text>
</comment>
<dbReference type="Pfam" id="PF22505">
    <property type="entry name" value="RNase_J_b_CASP"/>
    <property type="match status" value="1"/>
</dbReference>
<gene>
    <name evidence="5" type="primary">rnj</name>
    <name evidence="10" type="ORF">A2Y82_04265</name>
</gene>
<dbReference type="PANTHER" id="PTHR43694:SF1">
    <property type="entry name" value="RIBONUCLEASE J"/>
    <property type="match status" value="1"/>
</dbReference>
<feature type="active site" description="Proton acceptor" evidence="6">
    <location>
        <position position="384"/>
    </location>
</feature>
<name>A0A1G1XSE8_9BACT</name>
<dbReference type="SUPFAM" id="SSF56281">
    <property type="entry name" value="Metallo-hydrolase/oxidoreductase"/>
    <property type="match status" value="1"/>
</dbReference>
<evidence type="ECO:0000256" key="7">
    <source>
        <dbReference type="PIRSR" id="PIRSR004803-2"/>
    </source>
</evidence>
<proteinExistence type="inferred from homology"/>
<dbReference type="InterPro" id="IPR004613">
    <property type="entry name" value="RNase_J"/>
</dbReference>
<keyword evidence="5" id="KW-0698">rRNA processing</keyword>
<accession>A0A1G1XSE8</accession>
<feature type="active site" description="Proton donor" evidence="6">
    <location>
        <position position="209"/>
    </location>
</feature>
<dbReference type="Pfam" id="PF17770">
    <property type="entry name" value="RNase_J_C"/>
    <property type="match status" value="1"/>
</dbReference>
<dbReference type="NCBIfam" id="TIGR00649">
    <property type="entry name" value="MG423"/>
    <property type="match status" value="1"/>
</dbReference>
<evidence type="ECO:0000256" key="5">
    <source>
        <dbReference type="HAMAP-Rule" id="MF_01491"/>
    </source>
</evidence>
<comment type="caution">
    <text evidence="10">The sequence shown here is derived from an EMBL/GenBank/DDBJ whole genome shotgun (WGS) entry which is preliminary data.</text>
</comment>
<comment type="subunit">
    <text evidence="5">Homodimer, may be a subunit of the RNA degradosome.</text>
</comment>
<dbReference type="InterPro" id="IPR036866">
    <property type="entry name" value="RibonucZ/Hydroxyglut_hydro"/>
</dbReference>
<dbReference type="GO" id="GO:0004534">
    <property type="term" value="F:5'-3' RNA exonuclease activity"/>
    <property type="evidence" value="ECO:0007669"/>
    <property type="project" value="UniProtKB-UniRule"/>
</dbReference>
<dbReference type="Proteomes" id="UP000176498">
    <property type="component" value="Unassembled WGS sequence"/>
</dbReference>
<keyword evidence="8" id="KW-0862">Zinc</keyword>
<reference evidence="10 11" key="1">
    <citation type="journal article" date="2016" name="Nat. Commun.">
        <title>Thousands of microbial genomes shed light on interconnected biogeochemical processes in an aquifer system.</title>
        <authorList>
            <person name="Anantharaman K."/>
            <person name="Brown C.T."/>
            <person name="Hug L.A."/>
            <person name="Sharon I."/>
            <person name="Castelle C.J."/>
            <person name="Probst A.J."/>
            <person name="Thomas B.C."/>
            <person name="Singh A."/>
            <person name="Wilkins M.J."/>
            <person name="Karaoz U."/>
            <person name="Brodie E.L."/>
            <person name="Williams K.H."/>
            <person name="Hubbard S.S."/>
            <person name="Banfield J.F."/>
        </authorList>
    </citation>
    <scope>NUCLEOTIDE SEQUENCE [LARGE SCALE GENOMIC DNA]</scope>
</reference>
<dbReference type="GO" id="GO:0008270">
    <property type="term" value="F:zinc ion binding"/>
    <property type="evidence" value="ECO:0007669"/>
    <property type="project" value="InterPro"/>
</dbReference>
<feature type="binding site" evidence="8">
    <location>
        <position position="86"/>
    </location>
    <ligand>
        <name>Zn(2+)</name>
        <dbReference type="ChEBI" id="CHEBI:29105"/>
        <label>1</label>
        <note>catalytic</note>
    </ligand>
</feature>
<keyword evidence="3 5" id="KW-0269">Exonuclease</keyword>
<dbReference type="EMBL" id="MHHZ01000003">
    <property type="protein sequence ID" value="OGY42546.1"/>
    <property type="molecule type" value="Genomic_DNA"/>
</dbReference>
<dbReference type="GO" id="GO:0005737">
    <property type="term" value="C:cytoplasm"/>
    <property type="evidence" value="ECO:0007669"/>
    <property type="project" value="UniProtKB-SubCell"/>
</dbReference>
<comment type="cofactor">
    <cofactor evidence="8">
        <name>Zn(2+)</name>
        <dbReference type="ChEBI" id="CHEBI:29105"/>
    </cofactor>
    <text evidence="8">Binds 2 Zn(2+) ions per subunit. It is not clear if Zn(2+) or Mg(2+) is physiologically important.</text>
</comment>
<feature type="binding site" evidence="8">
    <location>
        <position position="90"/>
    </location>
    <ligand>
        <name>Zn(2+)</name>
        <dbReference type="ChEBI" id="CHEBI:29105"/>
        <label>1</label>
        <note>catalytic</note>
    </ligand>
</feature>
<comment type="caution">
    <text evidence="5">Lacks conserved residue(s) required for the propagation of feature annotation.</text>
</comment>
<dbReference type="Gene3D" id="3.10.20.580">
    <property type="match status" value="1"/>
</dbReference>
<dbReference type="SMART" id="SM00849">
    <property type="entry name" value="Lactamase_B"/>
    <property type="match status" value="1"/>
</dbReference>
<evidence type="ECO:0000256" key="8">
    <source>
        <dbReference type="PIRSR" id="PIRSR004803-3"/>
    </source>
</evidence>
<feature type="domain" description="Metallo-beta-lactamase" evidence="9">
    <location>
        <begin position="33"/>
        <end position="229"/>
    </location>
</feature>
<evidence type="ECO:0000256" key="6">
    <source>
        <dbReference type="PIRSR" id="PIRSR004803-1"/>
    </source>
</evidence>
<evidence type="ECO:0000256" key="1">
    <source>
        <dbReference type="ARBA" id="ARBA00022490"/>
    </source>
</evidence>
<evidence type="ECO:0000256" key="3">
    <source>
        <dbReference type="ARBA" id="ARBA00022839"/>
    </source>
</evidence>
<feature type="binding site" evidence="8">
    <location>
        <position position="155"/>
    </location>
    <ligand>
        <name>Zn(2+)</name>
        <dbReference type="ChEBI" id="CHEBI:29105"/>
        <label>1</label>
        <note>catalytic</note>
    </ligand>
</feature>
<sequence length="572" mass="64674">MVFKKFKSSPHRGGFYKDQKLKIIVLGGLEEVGRNMTLLEYGQDIIIIDIGLQFPEEDMPGIDYIIPNISYLKGKEKNIKGVIITHSHYDHIGGIPHIMPKIGNPIIYTARLSAGIIQKRQEEYRQAPKLKFYIIDENSHLKLGQFGVEFFRVNHNVPDSFGIVVRTPVGTIIHTGDFKIDHSPINDKPADLNKIALIGGQGVLALMADSTNAEEEGYQISETKVSDELERIFENAKGRLIVGTFASLLNRVQQVITMAEKFNRKVMIEGRSMTTNVEIAHKLGYLKIKPGTLIESENYHEKKFPDDKIVIIGSGAQGEQNAFLVRFAEDEHKYLHVKEGDTIIFSSSVIPGNERTIQGLKDTLYRKGGKVIHYKLMDVHAGGHAKKEDLKLIIRLLKPQYYIPIEANHYMLRINGEIAEELGIPKENIFIADDGQVMEFTKKGGHLTREFVPADYVMVDGLGVGDVSNIVLRDRRVMSADGMLVVIATIERKTGRLIGNPDIISRGFVYMKENKKLIESTRMRVKKICEDHDTKSPAFDDLIKNKIRDEIGQYLYTQTKRRPMILPVVIKV</sequence>
<comment type="subcellular location">
    <subcellularLocation>
        <location evidence="5">Cytoplasm</location>
    </subcellularLocation>
</comment>
<keyword evidence="4 5" id="KW-0694">RNA-binding</keyword>
<dbReference type="InterPro" id="IPR030854">
    <property type="entry name" value="RNase_J_bac"/>
</dbReference>
<evidence type="ECO:0000313" key="10">
    <source>
        <dbReference type="EMBL" id="OGY42546.1"/>
    </source>
</evidence>
<keyword evidence="2 5" id="KW-0540">Nuclease</keyword>
<dbReference type="EC" id="3.1.-.-" evidence="5"/>
<keyword evidence="5" id="KW-0378">Hydrolase</keyword>